<name>A0A182U7J9_9DIPT</name>
<evidence type="ECO:0000313" key="4">
    <source>
        <dbReference type="Proteomes" id="UP000075902"/>
    </source>
</evidence>
<sequence>MYERQLHGYLAGAISSSSSTLTYFDRSPFDLDWLAGIMHIHVVDVAASSELRKTMKKIRRWLLLFAVIIALMVRVDGLKATSLIFGRGPATTTTTTTTSTTTAAAATSTTEESAEAEDEGRPGARVL</sequence>
<accession>A0A182U7J9</accession>
<organism evidence="3 4">
    <name type="scientific">Anopheles melas</name>
    <dbReference type="NCBI Taxonomy" id="34690"/>
    <lineage>
        <taxon>Eukaryota</taxon>
        <taxon>Metazoa</taxon>
        <taxon>Ecdysozoa</taxon>
        <taxon>Arthropoda</taxon>
        <taxon>Hexapoda</taxon>
        <taxon>Insecta</taxon>
        <taxon>Pterygota</taxon>
        <taxon>Neoptera</taxon>
        <taxon>Endopterygota</taxon>
        <taxon>Diptera</taxon>
        <taxon>Nematocera</taxon>
        <taxon>Culicoidea</taxon>
        <taxon>Culicidae</taxon>
        <taxon>Anophelinae</taxon>
        <taxon>Anopheles</taxon>
    </lineage>
</organism>
<keyword evidence="2" id="KW-1133">Transmembrane helix</keyword>
<dbReference type="Proteomes" id="UP000075902">
    <property type="component" value="Unassembled WGS sequence"/>
</dbReference>
<feature type="region of interest" description="Disordered" evidence="1">
    <location>
        <begin position="87"/>
        <end position="127"/>
    </location>
</feature>
<dbReference type="AlphaFoldDB" id="A0A182U7J9"/>
<reference evidence="3" key="2">
    <citation type="submission" date="2020-05" db="UniProtKB">
        <authorList>
            <consortium name="EnsemblMetazoa"/>
        </authorList>
    </citation>
    <scope>IDENTIFICATION</scope>
    <source>
        <strain evidence="3">CM1001059</strain>
    </source>
</reference>
<keyword evidence="2" id="KW-0812">Transmembrane</keyword>
<keyword evidence="2" id="KW-0472">Membrane</keyword>
<proteinExistence type="predicted"/>
<reference evidence="4" key="1">
    <citation type="submission" date="2014-01" db="EMBL/GenBank/DDBJ databases">
        <title>The Genome Sequence of Anopheles melas CM1001059_A (V2).</title>
        <authorList>
            <consortium name="The Broad Institute Genomics Platform"/>
            <person name="Neafsey D.E."/>
            <person name="Besansky N."/>
            <person name="Howell P."/>
            <person name="Walton C."/>
            <person name="Young S.K."/>
            <person name="Zeng Q."/>
            <person name="Gargeya S."/>
            <person name="Fitzgerald M."/>
            <person name="Haas B."/>
            <person name="Abouelleil A."/>
            <person name="Allen A.W."/>
            <person name="Alvarado L."/>
            <person name="Arachchi H.M."/>
            <person name="Berlin A.M."/>
            <person name="Chapman S.B."/>
            <person name="Gainer-Dewar J."/>
            <person name="Goldberg J."/>
            <person name="Griggs A."/>
            <person name="Gujja S."/>
            <person name="Hansen M."/>
            <person name="Howarth C."/>
            <person name="Imamovic A."/>
            <person name="Ireland A."/>
            <person name="Larimer J."/>
            <person name="McCowan C."/>
            <person name="Murphy C."/>
            <person name="Pearson M."/>
            <person name="Poon T.W."/>
            <person name="Priest M."/>
            <person name="Roberts A."/>
            <person name="Saif S."/>
            <person name="Shea T."/>
            <person name="Sisk P."/>
            <person name="Sykes S."/>
            <person name="Wortman J."/>
            <person name="Nusbaum C."/>
            <person name="Birren B."/>
        </authorList>
    </citation>
    <scope>NUCLEOTIDE SEQUENCE [LARGE SCALE GENOMIC DNA]</scope>
    <source>
        <strain evidence="4">CM1001059</strain>
    </source>
</reference>
<evidence type="ECO:0000256" key="2">
    <source>
        <dbReference type="SAM" id="Phobius"/>
    </source>
</evidence>
<feature type="transmembrane region" description="Helical" evidence="2">
    <location>
        <begin position="58"/>
        <end position="75"/>
    </location>
</feature>
<keyword evidence="4" id="KW-1185">Reference proteome</keyword>
<evidence type="ECO:0000313" key="3">
    <source>
        <dbReference type="EnsemblMetazoa" id="AMEC015345-PA"/>
    </source>
</evidence>
<protein>
    <submittedName>
        <fullName evidence="3">Uncharacterized protein</fullName>
    </submittedName>
</protein>
<dbReference type="VEuPathDB" id="VectorBase:AMEC015345"/>
<evidence type="ECO:0000256" key="1">
    <source>
        <dbReference type="SAM" id="MobiDB-lite"/>
    </source>
</evidence>
<dbReference type="EnsemblMetazoa" id="AMEC015345-RA">
    <property type="protein sequence ID" value="AMEC015345-PA"/>
    <property type="gene ID" value="AMEC015345"/>
</dbReference>
<feature type="compositionally biased region" description="Low complexity" evidence="1">
    <location>
        <begin position="90"/>
        <end position="111"/>
    </location>
</feature>